<feature type="region of interest" description="Disordered" evidence="1">
    <location>
        <begin position="55"/>
        <end position="79"/>
    </location>
</feature>
<feature type="region of interest" description="Disordered" evidence="1">
    <location>
        <begin position="388"/>
        <end position="455"/>
    </location>
</feature>
<accession>A0A6G1GS39</accession>
<proteinExistence type="predicted"/>
<protein>
    <submittedName>
        <fullName evidence="2">Uncharacterized protein</fullName>
    </submittedName>
</protein>
<reference evidence="2" key="1">
    <citation type="journal article" date="2020" name="Stud. Mycol.">
        <title>101 Dothideomycetes genomes: a test case for predicting lifestyles and emergence of pathogens.</title>
        <authorList>
            <person name="Haridas S."/>
            <person name="Albert R."/>
            <person name="Binder M."/>
            <person name="Bloem J."/>
            <person name="Labutti K."/>
            <person name="Salamov A."/>
            <person name="Andreopoulos B."/>
            <person name="Baker S."/>
            <person name="Barry K."/>
            <person name="Bills G."/>
            <person name="Bluhm B."/>
            <person name="Cannon C."/>
            <person name="Castanera R."/>
            <person name="Culley D."/>
            <person name="Daum C."/>
            <person name="Ezra D."/>
            <person name="Gonzalez J."/>
            <person name="Henrissat B."/>
            <person name="Kuo A."/>
            <person name="Liang C."/>
            <person name="Lipzen A."/>
            <person name="Lutzoni F."/>
            <person name="Magnuson J."/>
            <person name="Mondo S."/>
            <person name="Nolan M."/>
            <person name="Ohm R."/>
            <person name="Pangilinan J."/>
            <person name="Park H.-J."/>
            <person name="Ramirez L."/>
            <person name="Alfaro M."/>
            <person name="Sun H."/>
            <person name="Tritt A."/>
            <person name="Yoshinaga Y."/>
            <person name="Zwiers L.-H."/>
            <person name="Turgeon B."/>
            <person name="Goodwin S."/>
            <person name="Spatafora J."/>
            <person name="Crous P."/>
            <person name="Grigoriev I."/>
        </authorList>
    </citation>
    <scope>NUCLEOTIDE SEQUENCE</scope>
    <source>
        <strain evidence="2">CBS 113979</strain>
    </source>
</reference>
<gene>
    <name evidence="2" type="ORF">K402DRAFT_423692</name>
</gene>
<evidence type="ECO:0000313" key="3">
    <source>
        <dbReference type="Proteomes" id="UP000800041"/>
    </source>
</evidence>
<dbReference type="OrthoDB" id="3533623at2759"/>
<feature type="compositionally biased region" description="Polar residues" evidence="1">
    <location>
        <begin position="336"/>
        <end position="366"/>
    </location>
</feature>
<dbReference type="AlphaFoldDB" id="A0A6G1GS39"/>
<dbReference type="EMBL" id="ML977174">
    <property type="protein sequence ID" value="KAF1983587.1"/>
    <property type="molecule type" value="Genomic_DNA"/>
</dbReference>
<keyword evidence="3" id="KW-1185">Reference proteome</keyword>
<organism evidence="2 3">
    <name type="scientific">Aulographum hederae CBS 113979</name>
    <dbReference type="NCBI Taxonomy" id="1176131"/>
    <lineage>
        <taxon>Eukaryota</taxon>
        <taxon>Fungi</taxon>
        <taxon>Dikarya</taxon>
        <taxon>Ascomycota</taxon>
        <taxon>Pezizomycotina</taxon>
        <taxon>Dothideomycetes</taxon>
        <taxon>Pleosporomycetidae</taxon>
        <taxon>Aulographales</taxon>
        <taxon>Aulographaceae</taxon>
    </lineage>
</organism>
<evidence type="ECO:0000313" key="2">
    <source>
        <dbReference type="EMBL" id="KAF1983587.1"/>
    </source>
</evidence>
<evidence type="ECO:0000256" key="1">
    <source>
        <dbReference type="SAM" id="MobiDB-lite"/>
    </source>
</evidence>
<sequence>MSAFTQHSRSNSHDTVSSSSSYSLVLEHILSYPGTYDIPLRTMYTLNCAPRAQPLPEGVRSETPSSSFDNSPANSQTHMTDAQYSTAQFTSSLVAQLSQLPHHTTSLPPKFVTNFVKKIFPPELHMVDFPQALTALDYLKDLENRRQKEARDALARLGVEVGADGVDYETLTRRFPRVATWVHALEEKEKHVENFYSTLWVSLRRWILINEMSLPPFNKQNCHAMLNTLYPPVNLHPPTSRLTEETLAAQRTGFFRYIRAVESRGPGVLNNLIKQNKAEGDDNGWAEVERTLEKYLHLANSTIDECQEISGTEFFGEEDQEEVEKRNRKKVDSGYSFGSATNGNRVSATGSTNASQTHSRKTTPTSVEIPVVKSTSTLERIARELRKMRPRSKEVTEIPNSRPPTRPTTPKIESTPAKHGVIKKMRSLGDIKSRNVSSATVGAAPKASPAPQFDKDEMLQQRKLYEASHSRTHMSAHEV</sequence>
<feature type="region of interest" description="Disordered" evidence="1">
    <location>
        <begin position="316"/>
        <end position="368"/>
    </location>
</feature>
<feature type="compositionally biased region" description="Polar residues" evidence="1">
    <location>
        <begin position="62"/>
        <end position="79"/>
    </location>
</feature>
<name>A0A6G1GS39_9PEZI</name>
<dbReference type="Proteomes" id="UP000800041">
    <property type="component" value="Unassembled WGS sequence"/>
</dbReference>